<feature type="domain" description="Bacterial transcriptional activator" evidence="1">
    <location>
        <begin position="896"/>
        <end position="1034"/>
    </location>
</feature>
<dbReference type="Gene3D" id="1.10.10.10">
    <property type="entry name" value="Winged helix-like DNA-binding domain superfamily/Winged helix DNA-binding domain"/>
    <property type="match status" value="1"/>
</dbReference>
<dbReference type="Gene3D" id="1.25.40.10">
    <property type="entry name" value="Tetratricopeptide repeat domain"/>
    <property type="match status" value="3"/>
</dbReference>
<dbReference type="InterPro" id="IPR011990">
    <property type="entry name" value="TPR-like_helical_dom_sf"/>
</dbReference>
<evidence type="ECO:0000259" key="1">
    <source>
        <dbReference type="SMART" id="SM01043"/>
    </source>
</evidence>
<organism evidence="2 3">
    <name type="scientific">Actinoplanes italicus</name>
    <dbReference type="NCBI Taxonomy" id="113567"/>
    <lineage>
        <taxon>Bacteria</taxon>
        <taxon>Bacillati</taxon>
        <taxon>Actinomycetota</taxon>
        <taxon>Actinomycetes</taxon>
        <taxon>Micromonosporales</taxon>
        <taxon>Micromonosporaceae</taxon>
        <taxon>Actinoplanes</taxon>
    </lineage>
</organism>
<proteinExistence type="predicted"/>
<dbReference type="InterPro" id="IPR016032">
    <property type="entry name" value="Sig_transdc_resp-reg_C-effctor"/>
</dbReference>
<dbReference type="SMART" id="SM00028">
    <property type="entry name" value="TPR"/>
    <property type="match status" value="3"/>
</dbReference>
<keyword evidence="3" id="KW-1185">Reference proteome</keyword>
<name>A0A2T0K5M4_9ACTN</name>
<dbReference type="Pfam" id="PF03704">
    <property type="entry name" value="BTAD"/>
    <property type="match status" value="1"/>
</dbReference>
<accession>A0A2T0K5M4</accession>
<dbReference type="PANTHER" id="PTHR35807">
    <property type="entry name" value="TRANSCRIPTIONAL REGULATOR REDD-RELATED"/>
    <property type="match status" value="1"/>
</dbReference>
<dbReference type="GO" id="GO:0006355">
    <property type="term" value="P:regulation of DNA-templated transcription"/>
    <property type="evidence" value="ECO:0007669"/>
    <property type="project" value="InterPro"/>
</dbReference>
<comment type="caution">
    <text evidence="2">The sequence shown here is derived from an EMBL/GenBank/DDBJ whole genome shotgun (WGS) entry which is preliminary data.</text>
</comment>
<dbReference type="Proteomes" id="UP000239415">
    <property type="component" value="Unassembled WGS sequence"/>
</dbReference>
<dbReference type="GO" id="GO:0003677">
    <property type="term" value="F:DNA binding"/>
    <property type="evidence" value="ECO:0007669"/>
    <property type="project" value="InterPro"/>
</dbReference>
<evidence type="ECO:0000313" key="2">
    <source>
        <dbReference type="EMBL" id="PRX18277.1"/>
    </source>
</evidence>
<dbReference type="Pfam" id="PF13424">
    <property type="entry name" value="TPR_12"/>
    <property type="match status" value="1"/>
</dbReference>
<dbReference type="EMBL" id="PVMZ01000013">
    <property type="protein sequence ID" value="PRX18277.1"/>
    <property type="molecule type" value="Genomic_DNA"/>
</dbReference>
<dbReference type="InterPro" id="IPR036388">
    <property type="entry name" value="WH-like_DNA-bd_sf"/>
</dbReference>
<sequence length="1043" mass="110969">MASSRRTRGCRLFVAAAGYGKTTALQAAFADGPVAYYTADAMVEWLAGPGTTPLNADRAGIEAAHVVVDDVGELPAPALRQLSRHLTELDDGVAVSLGSRRPLAASVLTALPGRVIEHGPAQLALASDEVARVLRDEHDVVDADVAALVYDLTAGWPALVQFAGDAAARHGADRQTLLDALTEPGTAGATWLSESALAGLPVRPAALLDAVAELDPITASLCLDIATYEAPSPGARIADTLDWLARTGFLVPLPQPSHGPHERAYRVVPVVGAMLGRHRVATAPASAVTARQDRLRTAAAWYGAHGYPLAAARTLRRSGDREGWSTLIHTRADDILAAGGAAELAQAIRCVPTAERSVRLQLVLGDALRMTGRTAEALRAFEPLVARADRTGVWPAALVWRVAMVEYMRCDYPAALRLCDRVTPPEGQGADAAFLEACRASVLARLGRSEDAGTSATHALRLATASGCDRALAAAHIAVAFTSVGARREEHLVEALSTAERAADVVQLARVLVNQVVGLLRQARYSSALDIALQAVRAAELGSPPGLVAVALSNAGEVLLRLGSFDDAALFFERTVLISRRAGLNRAAMGLSGLGEIDRLRGRREQSRTAFEEAVELARETADNQVLVPVLARLTRVLLDGPTGDLPAARRAADEAEAVAPALLLAHAHVARGWVALADGDLALAQQRAEVAVRSARSSRRADALAESLELAGAVDPDRAAARAALQEAESIWRRAGALPAADQMLVLLGHLPGSDTDQRSAAKLAAERLRSWGIRAAAGSTPLPARGVSAPVRVRLLGTFDVLVNGRSVPLTAWRSRQARSLLKILLARRGRPIARTELAELLWPDDDAERTGHRLSVLLSIVRMVLDPTKAWPSDRYIRADMVGISLDIGNISIDVEDLMSDAVHAAQLERCGKIEQAREVLADVDAAYGGDAFSDEPYEDWARGLREEARAVWLRALRRFAELSRTAGDGDQAVASLVRLLAADPYDEPAHHALVEVLVNTGRHGEARRAFARWVHAMRAIGAPSPDRGLLRPSVAVSRR</sequence>
<dbReference type="SMART" id="SM01043">
    <property type="entry name" value="BTAD"/>
    <property type="match status" value="1"/>
</dbReference>
<dbReference type="RefSeq" id="WP_106323919.1">
    <property type="nucleotide sequence ID" value="NZ_BOMO01000099.1"/>
</dbReference>
<protein>
    <submittedName>
        <fullName evidence="2">Transcriptional regulator</fullName>
    </submittedName>
</protein>
<reference evidence="2 3" key="1">
    <citation type="submission" date="2018-03" db="EMBL/GenBank/DDBJ databases">
        <title>Genomic Encyclopedia of Archaeal and Bacterial Type Strains, Phase II (KMG-II): from individual species to whole genera.</title>
        <authorList>
            <person name="Goeker M."/>
        </authorList>
    </citation>
    <scope>NUCLEOTIDE SEQUENCE [LARGE SCALE GENOMIC DNA]</scope>
    <source>
        <strain evidence="2 3">DSM 43146</strain>
    </source>
</reference>
<dbReference type="InterPro" id="IPR019734">
    <property type="entry name" value="TPR_rpt"/>
</dbReference>
<dbReference type="InterPro" id="IPR051677">
    <property type="entry name" value="AfsR-DnrI-RedD_regulator"/>
</dbReference>
<dbReference type="SUPFAM" id="SSF46894">
    <property type="entry name" value="C-terminal effector domain of the bipartite response regulators"/>
    <property type="match status" value="1"/>
</dbReference>
<gene>
    <name evidence="2" type="ORF">CLV67_113110</name>
</gene>
<dbReference type="AlphaFoldDB" id="A0A2T0K5M4"/>
<dbReference type="InterPro" id="IPR005158">
    <property type="entry name" value="BTAD"/>
</dbReference>
<evidence type="ECO:0000313" key="3">
    <source>
        <dbReference type="Proteomes" id="UP000239415"/>
    </source>
</evidence>
<dbReference type="SUPFAM" id="SSF48452">
    <property type="entry name" value="TPR-like"/>
    <property type="match status" value="2"/>
</dbReference>
<dbReference type="OrthoDB" id="134985at2"/>